<evidence type="ECO:0000313" key="1">
    <source>
        <dbReference type="EMBL" id="KAI2382189.1"/>
    </source>
</evidence>
<name>A0ACB8UPB9_9EURO</name>
<organism evidence="1">
    <name type="scientific">Ophidiomyces ophidiicola</name>
    <dbReference type="NCBI Taxonomy" id="1387563"/>
    <lineage>
        <taxon>Eukaryota</taxon>
        <taxon>Fungi</taxon>
        <taxon>Dikarya</taxon>
        <taxon>Ascomycota</taxon>
        <taxon>Pezizomycotina</taxon>
        <taxon>Eurotiomycetes</taxon>
        <taxon>Eurotiomycetidae</taxon>
        <taxon>Onygenales</taxon>
        <taxon>Onygenaceae</taxon>
        <taxon>Ophidiomyces</taxon>
    </lineage>
</organism>
<sequence length="244" mass="26452">MSPTIENKPPVICVFCGAKPGNNPAYLEAARAFGHELHKNNATLVYGGGTSGLMGEVSRTLVSLSGPHAVHGIIPEALVKVESGHKAILESEDGVESEEFVGKAPERIVPVNSSTEKVNSEYGLTTIVSDMHTRKRMMADKVIAGGPGSGFVVLPGGFGTLEEAMEMITWNQLGIHSVGIVLLNIDGYWDGILDWLKESVKETFVTQENSKIMVECKDVKGVLGALREYRVSEERYNLQWGKKP</sequence>
<proteinExistence type="predicted"/>
<comment type="caution">
    <text evidence="1">The sequence shown here is derived from an EMBL/GenBank/DDBJ whole genome shotgun (WGS) entry which is preliminary data.</text>
</comment>
<dbReference type="EMBL" id="JALBCA010000138">
    <property type="protein sequence ID" value="KAI2382189.1"/>
    <property type="molecule type" value="Genomic_DNA"/>
</dbReference>
<gene>
    <name evidence="1" type="ORF">LOY88_006222</name>
</gene>
<reference evidence="1" key="1">
    <citation type="journal article" date="2022" name="bioRxiv">
        <title>Population genetic analysis of Ophidiomyces ophidiicola, the causative agent of snake fungal disease, indicates recent introductions to the USA.</title>
        <authorList>
            <person name="Ladner J.T."/>
            <person name="Palmer J.M."/>
            <person name="Ettinger C.L."/>
            <person name="Stajich J.E."/>
            <person name="Farrell T.M."/>
            <person name="Glorioso B.M."/>
            <person name="Lawson B."/>
            <person name="Price S.J."/>
            <person name="Stengle A.G."/>
            <person name="Grear D.A."/>
            <person name="Lorch J.M."/>
        </authorList>
    </citation>
    <scope>NUCLEOTIDE SEQUENCE</scope>
    <source>
        <strain evidence="1">NWHC 24266-5</strain>
    </source>
</reference>
<accession>A0ACB8UPB9</accession>
<protein>
    <submittedName>
        <fullName evidence="1">Uncharacterized protein</fullName>
    </submittedName>
</protein>